<name>A0ABP6H4B7_9MICO</name>
<dbReference type="Proteomes" id="UP001501326">
    <property type="component" value="Unassembled WGS sequence"/>
</dbReference>
<comment type="caution">
    <text evidence="2">The sequence shown here is derived from an EMBL/GenBank/DDBJ whole genome shotgun (WGS) entry which is preliminary data.</text>
</comment>
<sequence>MRLQRASTYAQADQIRPTTQAAQAAHLPGRVAITRHATSASRTSSGPDLNARPSTRDLAAILLAEELAHDILSSGFPASLDEQARTLTHYLQALTPRHAGTGLDRRGPMFAEAAARHLLTWEHPSHLEFTPRNHLRKWYAELCGELDDAGSGPAAAFAGRAGFAVSFVRRPRVVWTHPDGPGRGLLLDRVYTASRAGVIERDRWVAGKVASDLRDMADYLAPLDDLDGPGAARRAILGVRVISHRAPNAGVHFVPAFTTVTDADGRDRDLPLIGSHHRVGGCQWCAPAARLPLATPTSTRICVSDLVVNVVDNNLDIDIVKDVDKVPGEDLDKARNKNADENSESDVDESKRSNTNKNMTTKKNSTMKTKKKKPMRLGIDNVGVTLVKDQRAHLEHLDHLDHLDQGLVSGAGDESVSA</sequence>
<feature type="compositionally biased region" description="Basic and acidic residues" evidence="1">
    <location>
        <begin position="329"/>
        <end position="340"/>
    </location>
</feature>
<reference evidence="3" key="1">
    <citation type="journal article" date="2019" name="Int. J. Syst. Evol. Microbiol.">
        <title>The Global Catalogue of Microorganisms (GCM) 10K type strain sequencing project: providing services to taxonomists for standard genome sequencing and annotation.</title>
        <authorList>
            <consortium name="The Broad Institute Genomics Platform"/>
            <consortium name="The Broad Institute Genome Sequencing Center for Infectious Disease"/>
            <person name="Wu L."/>
            <person name="Ma J."/>
        </authorList>
    </citation>
    <scope>NUCLEOTIDE SEQUENCE [LARGE SCALE GENOMIC DNA]</scope>
    <source>
        <strain evidence="3">JCM 16378</strain>
    </source>
</reference>
<evidence type="ECO:0000256" key="1">
    <source>
        <dbReference type="SAM" id="MobiDB-lite"/>
    </source>
</evidence>
<keyword evidence="3" id="KW-1185">Reference proteome</keyword>
<gene>
    <name evidence="2" type="ORF">GCM10009867_17050</name>
</gene>
<feature type="region of interest" description="Disordered" evidence="1">
    <location>
        <begin position="329"/>
        <end position="374"/>
    </location>
</feature>
<organism evidence="2 3">
    <name type="scientific">Pedococcus aerophilus</name>
    <dbReference type="NCBI Taxonomy" id="436356"/>
    <lineage>
        <taxon>Bacteria</taxon>
        <taxon>Bacillati</taxon>
        <taxon>Actinomycetota</taxon>
        <taxon>Actinomycetes</taxon>
        <taxon>Micrococcales</taxon>
        <taxon>Intrasporangiaceae</taxon>
        <taxon>Pedococcus</taxon>
    </lineage>
</organism>
<dbReference type="RefSeq" id="WP_344192130.1">
    <property type="nucleotide sequence ID" value="NZ_BAAARN010000001.1"/>
</dbReference>
<accession>A0ABP6H4B7</accession>
<evidence type="ECO:0000313" key="2">
    <source>
        <dbReference type="EMBL" id="GAA2735223.1"/>
    </source>
</evidence>
<dbReference type="EMBL" id="BAAARN010000001">
    <property type="protein sequence ID" value="GAA2735223.1"/>
    <property type="molecule type" value="Genomic_DNA"/>
</dbReference>
<feature type="compositionally biased region" description="Low complexity" evidence="1">
    <location>
        <begin position="353"/>
        <end position="367"/>
    </location>
</feature>
<evidence type="ECO:0000313" key="3">
    <source>
        <dbReference type="Proteomes" id="UP001501326"/>
    </source>
</evidence>
<proteinExistence type="predicted"/>
<protein>
    <submittedName>
        <fullName evidence="2">Uncharacterized protein</fullName>
    </submittedName>
</protein>